<evidence type="ECO:0008006" key="3">
    <source>
        <dbReference type="Google" id="ProtNLM"/>
    </source>
</evidence>
<evidence type="ECO:0000313" key="2">
    <source>
        <dbReference type="EMBL" id="GAI64283.1"/>
    </source>
</evidence>
<organism evidence="2">
    <name type="scientific">marine sediment metagenome</name>
    <dbReference type="NCBI Taxonomy" id="412755"/>
    <lineage>
        <taxon>unclassified sequences</taxon>
        <taxon>metagenomes</taxon>
        <taxon>ecological metagenomes</taxon>
    </lineage>
</organism>
<gene>
    <name evidence="2" type="ORF">S12H4_08280</name>
</gene>
<accession>X1Q7S1</accession>
<proteinExistence type="predicted"/>
<feature type="transmembrane region" description="Helical" evidence="1">
    <location>
        <begin position="88"/>
        <end position="109"/>
    </location>
</feature>
<dbReference type="EMBL" id="BARW01003180">
    <property type="protein sequence ID" value="GAI64283.1"/>
    <property type="molecule type" value="Genomic_DNA"/>
</dbReference>
<reference evidence="2" key="1">
    <citation type="journal article" date="2014" name="Front. Microbiol.">
        <title>High frequency of phylogenetically diverse reductive dehalogenase-homologous genes in deep subseafloor sedimentary metagenomes.</title>
        <authorList>
            <person name="Kawai M."/>
            <person name="Futagami T."/>
            <person name="Toyoda A."/>
            <person name="Takaki Y."/>
            <person name="Nishi S."/>
            <person name="Hori S."/>
            <person name="Arai W."/>
            <person name="Tsubouchi T."/>
            <person name="Morono Y."/>
            <person name="Uchiyama I."/>
            <person name="Ito T."/>
            <person name="Fujiyama A."/>
            <person name="Inagaki F."/>
            <person name="Takami H."/>
        </authorList>
    </citation>
    <scope>NUCLEOTIDE SEQUENCE</scope>
    <source>
        <strain evidence="2">Expedition CK06-06</strain>
    </source>
</reference>
<keyword evidence="1" id="KW-0472">Membrane</keyword>
<sequence>ITVSVANTGGSEGSYSMVLRINGAVEATKEVTIHAGFSKEVTFTISKDIAGTYSVDVDGLIGSFTVKEVPLPPAPPVAPPAPPAPPGINWAILGPILAVVVFLAIFLPIRLIKRRRAA</sequence>
<dbReference type="AlphaFoldDB" id="X1Q7S1"/>
<keyword evidence="1" id="KW-1133">Transmembrane helix</keyword>
<comment type="caution">
    <text evidence="2">The sequence shown here is derived from an EMBL/GenBank/DDBJ whole genome shotgun (WGS) entry which is preliminary data.</text>
</comment>
<keyword evidence="1" id="KW-0812">Transmembrane</keyword>
<protein>
    <recommendedName>
        <fullName evidence="3">CARDB domain-containing protein</fullName>
    </recommendedName>
</protein>
<name>X1Q7S1_9ZZZZ</name>
<feature type="non-terminal residue" evidence="2">
    <location>
        <position position="1"/>
    </location>
</feature>
<evidence type="ECO:0000256" key="1">
    <source>
        <dbReference type="SAM" id="Phobius"/>
    </source>
</evidence>